<evidence type="ECO:0000313" key="3">
    <source>
        <dbReference type="EMBL" id="PDH32138.1"/>
    </source>
</evidence>
<dbReference type="GO" id="GO:0018786">
    <property type="term" value="F:haloalkane dehalogenase activity"/>
    <property type="evidence" value="ECO:0007669"/>
    <property type="project" value="UniProtKB-EC"/>
</dbReference>
<dbReference type="PANTHER" id="PTHR42977:SF3">
    <property type="entry name" value="AB HYDROLASE-1 DOMAIN-CONTAINING PROTEIN"/>
    <property type="match status" value="1"/>
</dbReference>
<organism evidence="3 4">
    <name type="scientific">OM182 bacterium MED-G28</name>
    <dbReference type="NCBI Taxonomy" id="1986256"/>
    <lineage>
        <taxon>Bacteria</taxon>
        <taxon>Pseudomonadati</taxon>
        <taxon>Pseudomonadota</taxon>
        <taxon>Gammaproteobacteria</taxon>
        <taxon>OMG group</taxon>
        <taxon>OM182 clade</taxon>
    </lineage>
</organism>
<evidence type="ECO:0000256" key="1">
    <source>
        <dbReference type="ARBA" id="ARBA00022801"/>
    </source>
</evidence>
<dbReference type="Proteomes" id="UP000219329">
    <property type="component" value="Unassembled WGS sequence"/>
</dbReference>
<protein>
    <submittedName>
        <fullName evidence="3">Haloalkane dehalogenase</fullName>
        <ecNumber evidence="3">3.8.1.5</ecNumber>
    </submittedName>
</protein>
<dbReference type="GO" id="GO:0004301">
    <property type="term" value="F:epoxide hydrolase activity"/>
    <property type="evidence" value="ECO:0007669"/>
    <property type="project" value="TreeGrafter"/>
</dbReference>
<dbReference type="AlphaFoldDB" id="A0A2A5W770"/>
<dbReference type="InterPro" id="IPR029058">
    <property type="entry name" value="AB_hydrolase_fold"/>
</dbReference>
<dbReference type="SUPFAM" id="SSF53474">
    <property type="entry name" value="alpha/beta-Hydrolases"/>
    <property type="match status" value="1"/>
</dbReference>
<dbReference type="PANTHER" id="PTHR42977">
    <property type="entry name" value="HYDROLASE-RELATED"/>
    <property type="match status" value="1"/>
</dbReference>
<dbReference type="InterPro" id="IPR000639">
    <property type="entry name" value="Epox_hydrolase-like"/>
</dbReference>
<proteinExistence type="predicted"/>
<dbReference type="InterPro" id="IPR051340">
    <property type="entry name" value="Haloalkane_dehalogenase"/>
</dbReference>
<evidence type="ECO:0000259" key="2">
    <source>
        <dbReference type="Pfam" id="PF00561"/>
    </source>
</evidence>
<dbReference type="NCBIfam" id="NF002043">
    <property type="entry name" value="PRK00870.1"/>
    <property type="match status" value="1"/>
</dbReference>
<dbReference type="InterPro" id="IPR000073">
    <property type="entry name" value="AB_hydrolase_1"/>
</dbReference>
<reference evidence="3 4" key="1">
    <citation type="submission" date="2017-08" db="EMBL/GenBank/DDBJ databases">
        <title>Fine stratification of microbial communities through a metagenomic profile of the photic zone.</title>
        <authorList>
            <person name="Haro-Moreno J.M."/>
            <person name="Lopez-Perez M."/>
            <person name="De La Torre J."/>
            <person name="Picazo A."/>
            <person name="Camacho A."/>
            <person name="Rodriguez-Valera F."/>
        </authorList>
    </citation>
    <scope>NUCLEOTIDE SEQUENCE [LARGE SCALE GENOMIC DNA]</scope>
    <source>
        <strain evidence="3">MED-G28</strain>
    </source>
</reference>
<dbReference type="EMBL" id="NTJZ01000022">
    <property type="protein sequence ID" value="PDH32138.1"/>
    <property type="molecule type" value="Genomic_DNA"/>
</dbReference>
<keyword evidence="1 3" id="KW-0378">Hydrolase</keyword>
<accession>A0A2A5W770</accession>
<dbReference type="Pfam" id="PF00561">
    <property type="entry name" value="Abhydrolase_1"/>
    <property type="match status" value="1"/>
</dbReference>
<gene>
    <name evidence="3" type="ORF">CNF02_12880</name>
</gene>
<evidence type="ECO:0000313" key="4">
    <source>
        <dbReference type="Proteomes" id="UP000219329"/>
    </source>
</evidence>
<sequence length="313" mass="35206">MSLNSLWAQEIRPDVLRTPDARFENLPGYNFEPHYVIIDGYRIHYIDEGPSDGQVILMLHGEPSWSYLYRKMIPIFTEAGYRSIAPDLIGFGRSDKPTTMDIHTYQFHVDTQAALVEALNLTNVTFVGQDWGGLAGLRVVAENEDRFSRVAIANTGLPDPSVEPIGGDFMRWKRINQGMINTGDIDTGTLIATNTGDPSVKPAYDAPFPDPTYKAGPLIMPQRVPVTIDYPGAAENAAAWEVLKRWEKPFLTSFSDSDRITASWKDRFLEEVPGARNQPHSTIENAGHFLQEQKGEEWARLIVEFIQANPRQK</sequence>
<dbReference type="PRINTS" id="PR00412">
    <property type="entry name" value="EPOXHYDRLASE"/>
</dbReference>
<dbReference type="Gene3D" id="3.40.50.1820">
    <property type="entry name" value="alpha/beta hydrolase"/>
    <property type="match status" value="1"/>
</dbReference>
<feature type="domain" description="AB hydrolase-1" evidence="2">
    <location>
        <begin position="55"/>
        <end position="162"/>
    </location>
</feature>
<dbReference type="PRINTS" id="PR00111">
    <property type="entry name" value="ABHYDROLASE"/>
</dbReference>
<comment type="caution">
    <text evidence="3">The sequence shown here is derived from an EMBL/GenBank/DDBJ whole genome shotgun (WGS) entry which is preliminary data.</text>
</comment>
<name>A0A2A5W770_9GAMM</name>
<dbReference type="EC" id="3.8.1.5" evidence="3"/>